<dbReference type="InterPro" id="IPR057599">
    <property type="entry name" value="TORTIFOLIA1/TORL1-2_C"/>
</dbReference>
<proteinExistence type="predicted"/>
<feature type="domain" description="TORTIFOLIA1/TORL1-2 C-terminal" evidence="2">
    <location>
        <begin position="618"/>
        <end position="735"/>
    </location>
</feature>
<dbReference type="SUPFAM" id="SSF48371">
    <property type="entry name" value="ARM repeat"/>
    <property type="match status" value="1"/>
</dbReference>
<dbReference type="InterPro" id="IPR016024">
    <property type="entry name" value="ARM-type_fold"/>
</dbReference>
<evidence type="ECO:0000313" key="5">
    <source>
        <dbReference type="Proteomes" id="UP001189122"/>
    </source>
</evidence>
<name>A0A7I8JPP9_SPIIN</name>
<dbReference type="EMBL" id="LR743603">
    <property type="protein sequence ID" value="CAA2632958.1"/>
    <property type="molecule type" value="Genomic_DNA"/>
</dbReference>
<dbReference type="EMBL" id="CACRZD030000016">
    <property type="protein sequence ID" value="CAA6672100.1"/>
    <property type="molecule type" value="Genomic_DNA"/>
</dbReference>
<organism evidence="4">
    <name type="scientific">Spirodela intermedia</name>
    <name type="common">Intermediate duckweed</name>
    <dbReference type="NCBI Taxonomy" id="51605"/>
    <lineage>
        <taxon>Eukaryota</taxon>
        <taxon>Viridiplantae</taxon>
        <taxon>Streptophyta</taxon>
        <taxon>Embryophyta</taxon>
        <taxon>Tracheophyta</taxon>
        <taxon>Spermatophyta</taxon>
        <taxon>Magnoliopsida</taxon>
        <taxon>Liliopsida</taxon>
        <taxon>Araceae</taxon>
        <taxon>Lemnoideae</taxon>
        <taxon>Spirodela</taxon>
    </lineage>
</organism>
<evidence type="ECO:0000256" key="1">
    <source>
        <dbReference type="SAM" id="MobiDB-lite"/>
    </source>
</evidence>
<dbReference type="InterPro" id="IPR057600">
    <property type="entry name" value="TORTIFOLIA1/SINE1-2_N"/>
</dbReference>
<feature type="domain" description="TORTIFOLIA1/SINE1-2 N-terminal" evidence="3">
    <location>
        <begin position="27"/>
        <end position="293"/>
    </location>
</feature>
<protein>
    <submittedName>
        <fullName evidence="4">Uncharacterized protein</fullName>
    </submittedName>
</protein>
<dbReference type="GO" id="GO:0008017">
    <property type="term" value="F:microtubule binding"/>
    <property type="evidence" value="ECO:0007669"/>
    <property type="project" value="InterPro"/>
</dbReference>
<keyword evidence="5" id="KW-1185">Reference proteome</keyword>
<dbReference type="Proteomes" id="UP001189122">
    <property type="component" value="Unassembled WGS sequence"/>
</dbReference>
<dbReference type="GO" id="GO:0005874">
    <property type="term" value="C:microtubule"/>
    <property type="evidence" value="ECO:0007669"/>
    <property type="project" value="InterPro"/>
</dbReference>
<dbReference type="InterPro" id="IPR033337">
    <property type="entry name" value="TORTIFOLIA1/SINE1-2"/>
</dbReference>
<dbReference type="Pfam" id="PF24713">
    <property type="entry name" value="TOR1L1_C"/>
    <property type="match status" value="1"/>
</dbReference>
<evidence type="ECO:0000313" key="4">
    <source>
        <dbReference type="EMBL" id="CAA2632958.1"/>
    </source>
</evidence>
<dbReference type="AlphaFoldDB" id="A0A7I8JPP9"/>
<dbReference type="PANTHER" id="PTHR31355:SF22">
    <property type="entry name" value="TORTIFOLIA1-LIKE PROTEIN 2"/>
    <property type="match status" value="1"/>
</dbReference>
<dbReference type="PANTHER" id="PTHR31355">
    <property type="entry name" value="MICROTUBULE-ASSOCIATED PROTEIN TORTIFOLIA1"/>
    <property type="match status" value="1"/>
</dbReference>
<gene>
    <name evidence="4" type="ORF">SI7747_16018511</name>
</gene>
<feature type="region of interest" description="Disordered" evidence="1">
    <location>
        <begin position="344"/>
        <end position="364"/>
    </location>
</feature>
<dbReference type="InterPro" id="IPR011989">
    <property type="entry name" value="ARM-like"/>
</dbReference>
<sequence length="770" mass="84248">MRSLHHVQSRNIKANGSKAMSSQQASFELKHRVFVAMNKLADRDTYQIGVEELDRTIDGLGPEGMIPFLSCIIETDTEQKSVVHGSFVAPHLGKMITSIVRRLRDQDSVVRDACAETVGILASHLGGFRLGDGGAIVVLSKPLFEALGEQNRYVQTGAAMCLTRVFDEASEAPISFLPQMLTRIVKLLKNPHFMAKPALIDLIRSIIQAGGASAVQTLSLAVNSIQEALKSSDWTTRKAAAVALLGIAESAELLSGSLRPLKASSIHSLECCRFDKVKPVRDAAVQALSSWKSIPGLDSLEALEADSLTKENVSRVDYSESTSPSVGGWKDAFLRKVGRSASRDNCTSMTKRSPLSIRKGSQNNAQDHLYSRADDWHVEISLPKTRITPPVETLHEESEGSCVTKSFEGKNDNAIPRQGKNYGYDQLDDNPECSATSDLVNMSFETKHATVAPDFIEEGNSVNLSRPKHRFRADMDLATDGYLDKTKEYKSIIPGVFCGCPSSSPGELALIRKQLLDIERKQSSLMDLMQVRFWFTTNSMDALSVLQSKVHNLEITVDKIAQDFSMSRNCVSGARSKFLQDSVGSSPGPLAAAPGVRWIRATCSLPRCLQGVGRYDARGDLEAAYAEAIGSGDDLVLIELMDRTGAVLEAFSQETASGVLCALSVYMTADQRYLELAIPWLHQVAELSTGSDPGGLHLTRKARKELLMALQDAAAMDSEERASIEQISSRLRRIWIARISRGRKEPVKSCPSAFRKVSLLLWFFSAFGAS</sequence>
<reference evidence="4 5" key="1">
    <citation type="submission" date="2019-12" db="EMBL/GenBank/DDBJ databases">
        <authorList>
            <person name="Scholz U."/>
            <person name="Mascher M."/>
            <person name="Fiebig A."/>
        </authorList>
    </citation>
    <scope>NUCLEOTIDE SEQUENCE</scope>
</reference>
<dbReference type="Gene3D" id="1.25.10.10">
    <property type="entry name" value="Leucine-rich Repeat Variant"/>
    <property type="match status" value="1"/>
</dbReference>
<evidence type="ECO:0000259" key="3">
    <source>
        <dbReference type="Pfam" id="PF24714"/>
    </source>
</evidence>
<accession>A0A7I8JPP9</accession>
<dbReference type="Pfam" id="PF24714">
    <property type="entry name" value="TOR1L1_N"/>
    <property type="match status" value="1"/>
</dbReference>
<evidence type="ECO:0000259" key="2">
    <source>
        <dbReference type="Pfam" id="PF24713"/>
    </source>
</evidence>
<feature type="region of interest" description="Disordered" evidence="1">
    <location>
        <begin position="391"/>
        <end position="417"/>
    </location>
</feature>